<dbReference type="InterPro" id="IPR000719">
    <property type="entry name" value="Prot_kinase_dom"/>
</dbReference>
<keyword evidence="12" id="KW-1185">Reference proteome</keyword>
<name>A0A6A4VRF0_AMPAM</name>
<accession>A0A6A4VRF0</accession>
<evidence type="ECO:0000259" key="10">
    <source>
        <dbReference type="PROSITE" id="PS50011"/>
    </source>
</evidence>
<dbReference type="PANTHER" id="PTHR45832:SF21">
    <property type="entry name" value="NON-SPECIFIC SERINE_THREONINE PROTEIN KINASE"/>
    <property type="match status" value="1"/>
</dbReference>
<dbReference type="Gene3D" id="1.10.510.10">
    <property type="entry name" value="Transferase(Phosphotransferase) domain 1"/>
    <property type="match status" value="1"/>
</dbReference>
<evidence type="ECO:0000256" key="3">
    <source>
        <dbReference type="ARBA" id="ARBA00022679"/>
    </source>
</evidence>
<dbReference type="SUPFAM" id="SSF56112">
    <property type="entry name" value="Protein kinase-like (PK-like)"/>
    <property type="match status" value="1"/>
</dbReference>
<dbReference type="Proteomes" id="UP000440578">
    <property type="component" value="Unassembled WGS sequence"/>
</dbReference>
<dbReference type="Pfam" id="PF00786">
    <property type="entry name" value="PBD"/>
    <property type="match status" value="1"/>
</dbReference>
<dbReference type="InterPro" id="IPR036936">
    <property type="entry name" value="CRIB_dom_sf"/>
</dbReference>
<dbReference type="InterPro" id="IPR011009">
    <property type="entry name" value="Kinase-like_dom_sf"/>
</dbReference>
<dbReference type="OrthoDB" id="1022360at2759"/>
<dbReference type="InterPro" id="IPR051931">
    <property type="entry name" value="PAK3-like"/>
</dbReference>
<dbReference type="PROSITE" id="PS00108">
    <property type="entry name" value="PROTEIN_KINASE_ST"/>
    <property type="match status" value="1"/>
</dbReference>
<dbReference type="Gene3D" id="3.30.200.20">
    <property type="entry name" value="Phosphorylase Kinase, domain 1"/>
    <property type="match status" value="1"/>
</dbReference>
<comment type="caution">
    <text evidence="11">The sequence shown here is derived from an EMBL/GenBank/DDBJ whole genome shotgun (WGS) entry which is preliminary data.</text>
</comment>
<keyword evidence="5 8" id="KW-0547">Nucleotide-binding</keyword>
<sequence>MAPPPSGRGLNISKLDNCCCLLFLRYISILIFSHISSSGEPSRPLIVVMSGILKGWFSRSLVHPRPSRELATPQLQIGPPTDVTHTISVQRTEDGGLAGLPDAWKRVIDEFISKDEQKNNPSAAINALKFYEYNKQKKKEPYKHIHIANEETIQDESEEMDNILVDTVPPTDPSPPELSTIASDGIASSCLIPSPAKRSPKPVPKPRRQATPLTDEEVYDQLRLMCSQAALEDRLVIDKTLGSGASGVVSLATNRATGDRVAVKDIDLQRQPRLALLLVEIEVMRDMKHPNLVNFLEAYLADRHLYVVMELLEGGDLTGVVSTTRLKEPQIAAVSREVLKGLQFLHNRGVIHRDMKSDNVLIGKDGSVKITDFGFCASIQGNEKRQTQVGTPYWMAPEVVLRKQYGKKIDVWSLGIMVIEMITGEPPYLDEAPVRALYLIATLGKPRLPAGTKISGHLRSFLDASLTVDVEKRASTDHLLTHSFLNCAGDAKAALKAISALALAAKK</sequence>
<evidence type="ECO:0000256" key="1">
    <source>
        <dbReference type="ARBA" id="ARBA00001946"/>
    </source>
</evidence>
<dbReference type="GO" id="GO:0046872">
    <property type="term" value="F:metal ion binding"/>
    <property type="evidence" value="ECO:0007669"/>
    <property type="project" value="UniProtKB-KW"/>
</dbReference>
<dbReference type="InterPro" id="IPR008271">
    <property type="entry name" value="Ser/Thr_kinase_AS"/>
</dbReference>
<evidence type="ECO:0000256" key="8">
    <source>
        <dbReference type="PROSITE-ProRule" id="PRU10141"/>
    </source>
</evidence>
<protein>
    <recommendedName>
        <fullName evidence="2">non-specific serine/threonine protein kinase</fullName>
        <ecNumber evidence="2">2.7.11.1</ecNumber>
    </recommendedName>
</protein>
<dbReference type="Gene3D" id="3.90.810.10">
    <property type="entry name" value="CRIB domain"/>
    <property type="match status" value="1"/>
</dbReference>
<evidence type="ECO:0000313" key="12">
    <source>
        <dbReference type="Proteomes" id="UP000440578"/>
    </source>
</evidence>
<dbReference type="InterPro" id="IPR000095">
    <property type="entry name" value="CRIB_dom"/>
</dbReference>
<dbReference type="PANTHER" id="PTHR45832">
    <property type="entry name" value="SERINE/THREONINE-PROTEIN KINASE SAMKA-RELATED-RELATED"/>
    <property type="match status" value="1"/>
</dbReference>
<proteinExistence type="predicted"/>
<feature type="region of interest" description="Disordered" evidence="9">
    <location>
        <begin position="191"/>
        <end position="212"/>
    </location>
</feature>
<dbReference type="PROSITE" id="PS00107">
    <property type="entry name" value="PROTEIN_KINASE_ATP"/>
    <property type="match status" value="1"/>
</dbReference>
<dbReference type="AlphaFoldDB" id="A0A6A4VRF0"/>
<evidence type="ECO:0000256" key="6">
    <source>
        <dbReference type="ARBA" id="ARBA00022840"/>
    </source>
</evidence>
<dbReference type="EMBL" id="VIIS01001702">
    <property type="protein sequence ID" value="KAF0294134.1"/>
    <property type="molecule type" value="Genomic_DNA"/>
</dbReference>
<evidence type="ECO:0000256" key="2">
    <source>
        <dbReference type="ARBA" id="ARBA00012513"/>
    </source>
</evidence>
<gene>
    <name evidence="11" type="primary">PAK2</name>
    <name evidence="11" type="ORF">FJT64_008172</name>
</gene>
<dbReference type="InterPro" id="IPR017441">
    <property type="entry name" value="Protein_kinase_ATP_BS"/>
</dbReference>
<evidence type="ECO:0000256" key="4">
    <source>
        <dbReference type="ARBA" id="ARBA00022723"/>
    </source>
</evidence>
<evidence type="ECO:0000313" key="11">
    <source>
        <dbReference type="EMBL" id="KAF0294134.1"/>
    </source>
</evidence>
<evidence type="ECO:0000256" key="7">
    <source>
        <dbReference type="ARBA" id="ARBA00022842"/>
    </source>
</evidence>
<dbReference type="GO" id="GO:0004674">
    <property type="term" value="F:protein serine/threonine kinase activity"/>
    <property type="evidence" value="ECO:0007669"/>
    <property type="project" value="UniProtKB-EC"/>
</dbReference>
<feature type="compositionally biased region" description="Basic residues" evidence="9">
    <location>
        <begin position="198"/>
        <end position="208"/>
    </location>
</feature>
<comment type="cofactor">
    <cofactor evidence="1">
        <name>Mg(2+)</name>
        <dbReference type="ChEBI" id="CHEBI:18420"/>
    </cofactor>
</comment>
<feature type="binding site" evidence="8">
    <location>
        <position position="264"/>
    </location>
    <ligand>
        <name>ATP</name>
        <dbReference type="ChEBI" id="CHEBI:30616"/>
    </ligand>
</feature>
<dbReference type="PROSITE" id="PS50011">
    <property type="entry name" value="PROTEIN_KINASE_DOM"/>
    <property type="match status" value="1"/>
</dbReference>
<evidence type="ECO:0000256" key="9">
    <source>
        <dbReference type="SAM" id="MobiDB-lite"/>
    </source>
</evidence>
<evidence type="ECO:0000256" key="5">
    <source>
        <dbReference type="ARBA" id="ARBA00022741"/>
    </source>
</evidence>
<feature type="domain" description="Protein kinase" evidence="10">
    <location>
        <begin position="235"/>
        <end position="485"/>
    </location>
</feature>
<dbReference type="Pfam" id="PF00069">
    <property type="entry name" value="Pkinase"/>
    <property type="match status" value="1"/>
</dbReference>
<dbReference type="EC" id="2.7.11.1" evidence="2"/>
<dbReference type="SMART" id="SM00220">
    <property type="entry name" value="S_TKc"/>
    <property type="match status" value="1"/>
</dbReference>
<keyword evidence="7" id="KW-0460">Magnesium</keyword>
<dbReference type="GO" id="GO:0005524">
    <property type="term" value="F:ATP binding"/>
    <property type="evidence" value="ECO:0007669"/>
    <property type="project" value="UniProtKB-UniRule"/>
</dbReference>
<organism evidence="11 12">
    <name type="scientific">Amphibalanus amphitrite</name>
    <name type="common">Striped barnacle</name>
    <name type="synonym">Balanus amphitrite</name>
    <dbReference type="NCBI Taxonomy" id="1232801"/>
    <lineage>
        <taxon>Eukaryota</taxon>
        <taxon>Metazoa</taxon>
        <taxon>Ecdysozoa</taxon>
        <taxon>Arthropoda</taxon>
        <taxon>Crustacea</taxon>
        <taxon>Multicrustacea</taxon>
        <taxon>Cirripedia</taxon>
        <taxon>Thoracica</taxon>
        <taxon>Thoracicalcarea</taxon>
        <taxon>Balanomorpha</taxon>
        <taxon>Balanoidea</taxon>
        <taxon>Balanidae</taxon>
        <taxon>Amphibalaninae</taxon>
        <taxon>Amphibalanus</taxon>
    </lineage>
</organism>
<keyword evidence="11" id="KW-0418">Kinase</keyword>
<dbReference type="FunFam" id="1.10.510.10:FF:000768">
    <property type="entry name" value="Non-specific serine/threonine protein kinase"/>
    <property type="match status" value="1"/>
</dbReference>
<keyword evidence="3" id="KW-0808">Transferase</keyword>
<keyword evidence="4" id="KW-0479">Metal-binding</keyword>
<reference evidence="11 12" key="1">
    <citation type="submission" date="2019-07" db="EMBL/GenBank/DDBJ databases">
        <title>Draft genome assembly of a fouling barnacle, Amphibalanus amphitrite (Darwin, 1854): The first reference genome for Thecostraca.</title>
        <authorList>
            <person name="Kim W."/>
        </authorList>
    </citation>
    <scope>NUCLEOTIDE SEQUENCE [LARGE SCALE GENOMIC DNA]</scope>
    <source>
        <strain evidence="11">SNU_AA5</strain>
        <tissue evidence="11">Soma without cirri and trophi</tissue>
    </source>
</reference>
<keyword evidence="6 8" id="KW-0067">ATP-binding</keyword>